<dbReference type="PROSITE" id="PS50811">
    <property type="entry name" value="WRKY"/>
    <property type="match status" value="1"/>
</dbReference>
<keyword evidence="3" id="KW-0238">DNA-binding</keyword>
<comment type="subcellular location">
    <subcellularLocation>
        <location evidence="1">Nucleus</location>
    </subcellularLocation>
</comment>
<keyword evidence="6" id="KW-0175">Coiled coil</keyword>
<evidence type="ECO:0000259" key="8">
    <source>
        <dbReference type="PROSITE" id="PS50811"/>
    </source>
</evidence>
<feature type="region of interest" description="Disordered" evidence="7">
    <location>
        <begin position="194"/>
        <end position="214"/>
    </location>
</feature>
<protein>
    <recommendedName>
        <fullName evidence="8">WRKY domain-containing protein</fullName>
    </recommendedName>
</protein>
<comment type="caution">
    <text evidence="9">The sequence shown here is derived from an EMBL/GenBank/DDBJ whole genome shotgun (WGS) entry which is preliminary data.</text>
</comment>
<keyword evidence="5" id="KW-0539">Nucleus</keyword>
<proteinExistence type="predicted"/>
<accession>A0AAN9NJJ6</accession>
<organism evidence="9 10">
    <name type="scientific">Phaseolus coccineus</name>
    <name type="common">Scarlet runner bean</name>
    <name type="synonym">Phaseolus multiflorus</name>
    <dbReference type="NCBI Taxonomy" id="3886"/>
    <lineage>
        <taxon>Eukaryota</taxon>
        <taxon>Viridiplantae</taxon>
        <taxon>Streptophyta</taxon>
        <taxon>Embryophyta</taxon>
        <taxon>Tracheophyta</taxon>
        <taxon>Spermatophyta</taxon>
        <taxon>Magnoliopsida</taxon>
        <taxon>eudicotyledons</taxon>
        <taxon>Gunneridae</taxon>
        <taxon>Pentapetalae</taxon>
        <taxon>rosids</taxon>
        <taxon>fabids</taxon>
        <taxon>Fabales</taxon>
        <taxon>Fabaceae</taxon>
        <taxon>Papilionoideae</taxon>
        <taxon>50 kb inversion clade</taxon>
        <taxon>NPAAA clade</taxon>
        <taxon>indigoferoid/millettioid clade</taxon>
        <taxon>Phaseoleae</taxon>
        <taxon>Phaseolus</taxon>
    </lineage>
</organism>
<dbReference type="PANTHER" id="PTHR31429:SF24">
    <property type="entry name" value="WRKY TRANSCRIPTION FACTOR 72-RELATED"/>
    <property type="match status" value="1"/>
</dbReference>
<evidence type="ECO:0000256" key="7">
    <source>
        <dbReference type="SAM" id="MobiDB-lite"/>
    </source>
</evidence>
<dbReference type="GO" id="GO:0043565">
    <property type="term" value="F:sequence-specific DNA binding"/>
    <property type="evidence" value="ECO:0007669"/>
    <property type="project" value="InterPro"/>
</dbReference>
<dbReference type="GO" id="GO:0005634">
    <property type="term" value="C:nucleus"/>
    <property type="evidence" value="ECO:0007669"/>
    <property type="project" value="UniProtKB-SubCell"/>
</dbReference>
<dbReference type="Gene3D" id="2.20.25.80">
    <property type="entry name" value="WRKY domain"/>
    <property type="match status" value="1"/>
</dbReference>
<evidence type="ECO:0000256" key="1">
    <source>
        <dbReference type="ARBA" id="ARBA00004123"/>
    </source>
</evidence>
<gene>
    <name evidence="9" type="ORF">VNO80_07934</name>
</gene>
<feature type="coiled-coil region" evidence="6">
    <location>
        <begin position="80"/>
        <end position="114"/>
    </location>
</feature>
<dbReference type="PANTHER" id="PTHR31429">
    <property type="entry name" value="WRKY TRANSCRIPTION FACTOR 36-RELATED"/>
    <property type="match status" value="1"/>
</dbReference>
<evidence type="ECO:0000256" key="4">
    <source>
        <dbReference type="ARBA" id="ARBA00023163"/>
    </source>
</evidence>
<evidence type="ECO:0000256" key="6">
    <source>
        <dbReference type="SAM" id="Coils"/>
    </source>
</evidence>
<evidence type="ECO:0000256" key="5">
    <source>
        <dbReference type="ARBA" id="ARBA00023242"/>
    </source>
</evidence>
<evidence type="ECO:0000313" key="10">
    <source>
        <dbReference type="Proteomes" id="UP001374584"/>
    </source>
</evidence>
<keyword evidence="10" id="KW-1185">Reference proteome</keyword>
<dbReference type="SUPFAM" id="SSF118290">
    <property type="entry name" value="WRKY DNA-binding domain"/>
    <property type="match status" value="1"/>
</dbReference>
<dbReference type="InterPro" id="IPR003657">
    <property type="entry name" value="WRKY_dom"/>
</dbReference>
<feature type="domain" description="WRKY" evidence="8">
    <location>
        <begin position="245"/>
        <end position="311"/>
    </location>
</feature>
<reference evidence="9 10" key="1">
    <citation type="submission" date="2024-01" db="EMBL/GenBank/DDBJ databases">
        <title>The genomes of 5 underutilized Papilionoideae crops provide insights into root nodulation and disease resistanc.</title>
        <authorList>
            <person name="Jiang F."/>
        </authorList>
    </citation>
    <scope>NUCLEOTIDE SEQUENCE [LARGE SCALE GENOMIC DNA]</scope>
    <source>
        <strain evidence="9">JINMINGXINNONG_FW02</strain>
        <tissue evidence="9">Leaves</tissue>
    </source>
</reference>
<dbReference type="InterPro" id="IPR036576">
    <property type="entry name" value="WRKY_dom_sf"/>
</dbReference>
<dbReference type="SMART" id="SM00774">
    <property type="entry name" value="WRKY"/>
    <property type="match status" value="1"/>
</dbReference>
<dbReference type="GO" id="GO:0003700">
    <property type="term" value="F:DNA-binding transcription factor activity"/>
    <property type="evidence" value="ECO:0007669"/>
    <property type="project" value="InterPro"/>
</dbReference>
<dbReference type="Pfam" id="PF03106">
    <property type="entry name" value="WRKY"/>
    <property type="match status" value="1"/>
</dbReference>
<evidence type="ECO:0000256" key="2">
    <source>
        <dbReference type="ARBA" id="ARBA00023015"/>
    </source>
</evidence>
<dbReference type="EMBL" id="JAYMYR010000003">
    <property type="protein sequence ID" value="KAK7374504.1"/>
    <property type="molecule type" value="Genomic_DNA"/>
</dbReference>
<sequence length="600" mass="65532">MESQSMAVDSGAIVYNHAAYGPRNKATPLTNIQRSHSPPWLITEIEGILLAREIVILKQKMSNPGSPKIEEKRITKEDKVKSAKTEMGEVKEENERLKKTLERVEKDYHSLQLRFFDILHKDVSKKGVVDSSTSHEDQSEEPEFVSLCLGRTPTEPKKEAIIGNSDKVTEKEVGPNLTLGLDSKHLLEMEVVSDLSPMNSSEEPKEMETEGTLSTNQSAKVINVNTDSSDQMPAKRARVSVRARCDTPTMNDGCQWRKYGQKIAKGNPCPRAYYRCTVAPTCPVRKQVQRCSEDLSILITTYEGTHNHKLPVSATAMASTTSAAASMLLSGSSTSHLSSHISASFGNAPTTLLNGLSFSDQFHESRAKQIFSPPNHASSHTFSTITLDLTSSAPSSSSTQFHHGLPSTMVSISNPRSSAGLSFCSPEHNFIPSIWGKGFHDNGTTTVPIDKVPTRPIMQPNNFLQHFYEQRITSQTPSKEALAETITKAISTDPSFRSVIAAAVSSIVEHGSNSGKQEVSENIILGSGLNLKLGEHHQSASPSPLNQNGKGCLTGYFKSLSSKGSEAGNVLLLQPSLPFSFSKSVTNQINCYVPEMNRHH</sequence>
<dbReference type="FunFam" id="2.20.25.80:FF:000002">
    <property type="entry name" value="probable WRKY transcription factor 31"/>
    <property type="match status" value="1"/>
</dbReference>
<keyword evidence="2" id="KW-0805">Transcription regulation</keyword>
<keyword evidence="4" id="KW-0804">Transcription</keyword>
<evidence type="ECO:0000313" key="9">
    <source>
        <dbReference type="EMBL" id="KAK7374504.1"/>
    </source>
</evidence>
<dbReference type="Proteomes" id="UP001374584">
    <property type="component" value="Unassembled WGS sequence"/>
</dbReference>
<dbReference type="AlphaFoldDB" id="A0AAN9NJJ6"/>
<dbReference type="InterPro" id="IPR044810">
    <property type="entry name" value="WRKY_plant"/>
</dbReference>
<name>A0AAN9NJJ6_PHACN</name>
<evidence type="ECO:0000256" key="3">
    <source>
        <dbReference type="ARBA" id="ARBA00023125"/>
    </source>
</evidence>